<dbReference type="EMBL" id="FXAF01000011">
    <property type="protein sequence ID" value="SMF65598.1"/>
    <property type="molecule type" value="Genomic_DNA"/>
</dbReference>
<reference evidence="2" key="1">
    <citation type="submission" date="2017-04" db="EMBL/GenBank/DDBJ databases">
        <authorList>
            <person name="Varghese N."/>
            <person name="Submissions S."/>
        </authorList>
    </citation>
    <scope>NUCLEOTIDE SEQUENCE [LARGE SCALE GENOMIC DNA]</scope>
    <source>
        <strain evidence="2">B4P</strain>
    </source>
</reference>
<name>A0A1X7G7W7_9HYPH</name>
<gene>
    <name evidence="1" type="ORF">SAMN02982989_3380</name>
</gene>
<dbReference type="STRING" id="464029.SAMN02982989_3380"/>
<accession>A0A1X7G7W7</accession>
<sequence length="77" mass="8430">MGLELARSQSPVRLHIRCENCLRESSRLLEPPPGAELPDDPCALAEEGYLDNLPFFCGHCEGVIGRLFAISGGKRYG</sequence>
<protein>
    <submittedName>
        <fullName evidence="1">Uncharacterized protein</fullName>
    </submittedName>
</protein>
<organism evidence="1 2">
    <name type="scientific">Xaviernesmea oryzae</name>
    <dbReference type="NCBI Taxonomy" id="464029"/>
    <lineage>
        <taxon>Bacteria</taxon>
        <taxon>Pseudomonadati</taxon>
        <taxon>Pseudomonadota</taxon>
        <taxon>Alphaproteobacteria</taxon>
        <taxon>Hyphomicrobiales</taxon>
        <taxon>Rhizobiaceae</taxon>
        <taxon>Rhizobium/Agrobacterium group</taxon>
        <taxon>Xaviernesmea</taxon>
    </lineage>
</organism>
<proteinExistence type="predicted"/>
<keyword evidence="2" id="KW-1185">Reference proteome</keyword>
<evidence type="ECO:0000313" key="1">
    <source>
        <dbReference type="EMBL" id="SMF65598.1"/>
    </source>
</evidence>
<evidence type="ECO:0000313" key="2">
    <source>
        <dbReference type="Proteomes" id="UP000192903"/>
    </source>
</evidence>
<dbReference type="Proteomes" id="UP000192903">
    <property type="component" value="Unassembled WGS sequence"/>
</dbReference>
<dbReference type="AlphaFoldDB" id="A0A1X7G7W7"/>